<gene>
    <name evidence="11" type="ORF">ANIA_02162</name>
</gene>
<evidence type="ECO:0000256" key="3">
    <source>
        <dbReference type="ARBA" id="ARBA00022723"/>
    </source>
</evidence>
<feature type="compositionally biased region" description="Basic and acidic residues" evidence="9">
    <location>
        <begin position="157"/>
        <end position="170"/>
    </location>
</feature>
<feature type="compositionally biased region" description="Polar residues" evidence="9">
    <location>
        <begin position="1"/>
        <end position="13"/>
    </location>
</feature>
<accession>C8VM96</accession>
<dbReference type="Proteomes" id="UP000000560">
    <property type="component" value="Chromosome VII"/>
</dbReference>
<keyword evidence="2" id="KW-0808">Transferase</keyword>
<dbReference type="STRING" id="227321.Q5BBB8"/>
<reference evidence="12" key="1">
    <citation type="journal article" date="2005" name="Nature">
        <title>Sequencing of Aspergillus nidulans and comparative analysis with A. fumigatus and A. oryzae.</title>
        <authorList>
            <person name="Galagan J.E."/>
            <person name="Calvo S.E."/>
            <person name="Cuomo C."/>
            <person name="Ma L.J."/>
            <person name="Wortman J.R."/>
            <person name="Batzoglou S."/>
            <person name="Lee S.I."/>
            <person name="Basturkmen M."/>
            <person name="Spevak C.C."/>
            <person name="Clutterbuck J."/>
            <person name="Kapitonov V."/>
            <person name="Jurka J."/>
            <person name="Scazzocchio C."/>
            <person name="Farman M."/>
            <person name="Butler J."/>
            <person name="Purcell S."/>
            <person name="Harris S."/>
            <person name="Braus G.H."/>
            <person name="Draht O."/>
            <person name="Busch S."/>
            <person name="D'Enfert C."/>
            <person name="Bouchier C."/>
            <person name="Goldman G.H."/>
            <person name="Bell-Pedersen D."/>
            <person name="Griffiths-Jones S."/>
            <person name="Doonan J.H."/>
            <person name="Yu J."/>
            <person name="Vienken K."/>
            <person name="Pain A."/>
            <person name="Freitag M."/>
            <person name="Selker E.U."/>
            <person name="Archer D.B."/>
            <person name="Penalva M.A."/>
            <person name="Oakley B.R."/>
            <person name="Momany M."/>
            <person name="Tanaka T."/>
            <person name="Kumagai T."/>
            <person name="Asai K."/>
            <person name="Machida M."/>
            <person name="Nierman W.C."/>
            <person name="Denning D.W."/>
            <person name="Caddick M."/>
            <person name="Hynes M."/>
            <person name="Paoletti M."/>
            <person name="Fischer R."/>
            <person name="Miller B."/>
            <person name="Dyer P."/>
            <person name="Sachs M.S."/>
            <person name="Osmani S.A."/>
            <person name="Birren B.W."/>
        </authorList>
    </citation>
    <scope>NUCLEOTIDE SEQUENCE [LARGE SCALE GENOMIC DNA]</scope>
    <source>
        <strain evidence="12">FGSC A4 / ATCC 38163 / CBS 112.46 / NRRL 194 / M139</strain>
    </source>
</reference>
<keyword evidence="3" id="KW-0479">Metal-binding</keyword>
<evidence type="ECO:0000256" key="5">
    <source>
        <dbReference type="ARBA" id="ARBA00022771"/>
    </source>
</evidence>
<dbReference type="OMA" id="CKHPFIK"/>
<name>Q5BBB8_EMENI</name>
<dbReference type="PANTHER" id="PTHR22770:SF47">
    <property type="entry name" value="E3 UBIQUITIN-PROTEIN LIGASE RNF216"/>
    <property type="match status" value="1"/>
</dbReference>
<dbReference type="InterPro" id="IPR051628">
    <property type="entry name" value="LUBAC_E3_Ligases"/>
</dbReference>
<dbReference type="SMART" id="SM00647">
    <property type="entry name" value="IBR"/>
    <property type="match status" value="2"/>
</dbReference>
<feature type="region of interest" description="Disordered" evidence="9">
    <location>
        <begin position="157"/>
        <end position="176"/>
    </location>
</feature>
<feature type="region of interest" description="Disordered" evidence="9">
    <location>
        <begin position="1"/>
        <end position="23"/>
    </location>
</feature>
<keyword evidence="5" id="KW-0863">Zinc-finger</keyword>
<dbReference type="GeneID" id="2875446"/>
<dbReference type="GO" id="GO:0008270">
    <property type="term" value="F:zinc ion binding"/>
    <property type="evidence" value="ECO:0007669"/>
    <property type="project" value="UniProtKB-KW"/>
</dbReference>
<evidence type="ECO:0000256" key="6">
    <source>
        <dbReference type="ARBA" id="ARBA00022786"/>
    </source>
</evidence>
<dbReference type="PROSITE" id="PS51873">
    <property type="entry name" value="TRIAD"/>
    <property type="match status" value="1"/>
</dbReference>
<dbReference type="Pfam" id="PF26191">
    <property type="entry name" value="RING-HC_RBR_RNF216"/>
    <property type="match status" value="1"/>
</dbReference>
<feature type="domain" description="RING-type" evidence="10">
    <location>
        <begin position="304"/>
        <end position="520"/>
    </location>
</feature>
<reference evidence="12" key="2">
    <citation type="journal article" date="2009" name="Fungal Genet. Biol.">
        <title>The 2008 update of the Aspergillus nidulans genome annotation: a community effort.</title>
        <authorList>
            <person name="Wortman J.R."/>
            <person name="Gilsenan J.M."/>
            <person name="Joardar V."/>
            <person name="Deegan J."/>
            <person name="Clutterbuck J."/>
            <person name="Andersen M.R."/>
            <person name="Archer D."/>
            <person name="Bencina M."/>
            <person name="Braus G."/>
            <person name="Coutinho P."/>
            <person name="von Dohren H."/>
            <person name="Doonan J."/>
            <person name="Driessen A.J."/>
            <person name="Durek P."/>
            <person name="Espeso E."/>
            <person name="Fekete E."/>
            <person name="Flipphi M."/>
            <person name="Estrada C.G."/>
            <person name="Geysens S."/>
            <person name="Goldman G."/>
            <person name="de Groot P.W."/>
            <person name="Hansen K."/>
            <person name="Harris S.D."/>
            <person name="Heinekamp T."/>
            <person name="Helmstaedt K."/>
            <person name="Henrissat B."/>
            <person name="Hofmann G."/>
            <person name="Homan T."/>
            <person name="Horio T."/>
            <person name="Horiuchi H."/>
            <person name="James S."/>
            <person name="Jones M."/>
            <person name="Karaffa L."/>
            <person name="Karanyi Z."/>
            <person name="Kato M."/>
            <person name="Keller N."/>
            <person name="Kelly D.E."/>
            <person name="Kiel J.A."/>
            <person name="Kim J.M."/>
            <person name="van der Klei I.J."/>
            <person name="Klis F.M."/>
            <person name="Kovalchuk A."/>
            <person name="Krasevec N."/>
            <person name="Kubicek C.P."/>
            <person name="Liu B."/>
            <person name="Maccabe A."/>
            <person name="Meyer V."/>
            <person name="Mirabito P."/>
            <person name="Miskei M."/>
            <person name="Mos M."/>
            <person name="Mullins J."/>
            <person name="Nelson D.R."/>
            <person name="Nielsen J."/>
            <person name="Oakley B.R."/>
            <person name="Osmani S.A."/>
            <person name="Pakula T."/>
            <person name="Paszewski A."/>
            <person name="Paulsen I."/>
            <person name="Pilsyk S."/>
            <person name="Pocsi I."/>
            <person name="Punt P.J."/>
            <person name="Ram A.F."/>
            <person name="Ren Q."/>
            <person name="Robellet X."/>
            <person name="Robson G."/>
            <person name="Seiboth B."/>
            <person name="van Solingen P."/>
            <person name="Specht T."/>
            <person name="Sun J."/>
            <person name="Taheri-Talesh N."/>
            <person name="Takeshita N."/>
            <person name="Ussery D."/>
            <person name="vanKuyk P.A."/>
            <person name="Visser H."/>
            <person name="van de Vondervoort P.J."/>
            <person name="de Vries R.P."/>
            <person name="Walton J."/>
            <person name="Xiang X."/>
            <person name="Xiong Y."/>
            <person name="Zeng A.P."/>
            <person name="Brandt B.W."/>
            <person name="Cornell M.J."/>
            <person name="van den Hondel C.A."/>
            <person name="Visser J."/>
            <person name="Oliver S.G."/>
            <person name="Turner G."/>
        </authorList>
    </citation>
    <scope>GENOME REANNOTATION</scope>
    <source>
        <strain evidence="12">FGSC A4 / ATCC 38163 / CBS 112.46 / NRRL 194 / M139</strain>
    </source>
</reference>
<evidence type="ECO:0000256" key="8">
    <source>
        <dbReference type="SAM" id="Coils"/>
    </source>
</evidence>
<dbReference type="InterPro" id="IPR047544">
    <property type="entry name" value="RING-HC_RBR_RNF216"/>
</dbReference>
<feature type="compositionally biased region" description="Acidic residues" evidence="9">
    <location>
        <begin position="14"/>
        <end position="23"/>
    </location>
</feature>
<organism evidence="11 12">
    <name type="scientific">Emericella nidulans (strain FGSC A4 / ATCC 38163 / CBS 112.46 / NRRL 194 / M139)</name>
    <name type="common">Aspergillus nidulans</name>
    <dbReference type="NCBI Taxonomy" id="227321"/>
    <lineage>
        <taxon>Eukaryota</taxon>
        <taxon>Fungi</taxon>
        <taxon>Dikarya</taxon>
        <taxon>Ascomycota</taxon>
        <taxon>Pezizomycotina</taxon>
        <taxon>Eurotiomycetes</taxon>
        <taxon>Eurotiomycetidae</taxon>
        <taxon>Eurotiales</taxon>
        <taxon>Aspergillaceae</taxon>
        <taxon>Aspergillus</taxon>
        <taxon>Aspergillus subgen. Nidulantes</taxon>
    </lineage>
</organism>
<dbReference type="CDD" id="cd16630">
    <property type="entry name" value="RING-HC_RBR_RNF216"/>
    <property type="match status" value="1"/>
</dbReference>
<dbReference type="InterPro" id="IPR002867">
    <property type="entry name" value="IBR_dom"/>
</dbReference>
<dbReference type="eggNOG" id="KOG1812">
    <property type="taxonomic scope" value="Eukaryota"/>
</dbReference>
<comment type="pathway">
    <text evidence="1">Protein modification; protein ubiquitination.</text>
</comment>
<evidence type="ECO:0000256" key="2">
    <source>
        <dbReference type="ARBA" id="ARBA00022679"/>
    </source>
</evidence>
<accession>Q5BBB8</accession>
<dbReference type="Pfam" id="PF26200">
    <property type="entry name" value="Rcat_RNF216"/>
    <property type="match status" value="1"/>
</dbReference>
<dbReference type="KEGG" id="ani:ANIA_02162"/>
<sequence length="703" mass="80229">MDQAIYISSSSEDGFNDDPPLFDEGDNFQEQLPDEERFAAYFDRETPEELFPDRFPKRQRIHGPGDVALDQMLSSPLAFRGPDSPQSSMAAAADGANTLFLQILEIFPGISHTYVNDLIAQKTVAFRLGADLKARGFQLAILRDSIYEEILGQKSYPKQDSENGKRKREESEEADISWERTLQNATNSPEYFEAASAFLGPEFPWVPMSHIKKVLIDKGRLYHAFVALYSDDNLLEQRKYQYVRLKSQRSTNSPKKYTPLRDTLIREINAARKHVEELQITLRKKKEEEEAEKANEEEHIRTGSLIECHCCYADVPSNRCIPCDGDDLHFFCFTCIRRSADNQIGMMKYILQCFDVSGCQASFNRQQLREILGPVVMDKLDSLQQEDEIRKAGLEGLEDCPFCSYKAVLPPVEEDREFRCENSQCKVVSCRLCKEKSHIPQTCEEYRKDKGLSERHQVEEAMSNALIRKCPKCRLKIIKEYGCNKMQCTKCHTLMCYVCQKDITKEGYAHFGRGGCPQDDIHTQDRDDREIQRAERAAIDKILAENPDISEEQIRVGHEKTNAQTRGVRRDPRLQPAIQMRDAMRVMRADMGGFYPQQHQHANTAAQRQLPVYPPPAYNVPYPMDYGTMFNPPFPGFNVLQRGLQPGNLPAQPAVMQPMVVGLANPPANFHPQDIQNITAFPPQQSLPRNQNAAYRGVGFGPF</sequence>
<dbReference type="SUPFAM" id="SSF57850">
    <property type="entry name" value="RING/U-box"/>
    <property type="match status" value="1"/>
</dbReference>
<protein>
    <submittedName>
        <fullName evidence="11">RING finger protein, putative (AFU_orthologue AFUA_2G15890)</fullName>
    </submittedName>
</protein>
<dbReference type="PANTHER" id="PTHR22770">
    <property type="entry name" value="UBIQUITIN CONJUGATING ENZYME 7 INTERACTING PROTEIN-RELATED"/>
    <property type="match status" value="1"/>
</dbReference>
<dbReference type="Gene3D" id="1.20.120.1750">
    <property type="match status" value="1"/>
</dbReference>
<dbReference type="OrthoDB" id="10009520at2759"/>
<evidence type="ECO:0000256" key="4">
    <source>
        <dbReference type="ARBA" id="ARBA00022737"/>
    </source>
</evidence>
<keyword evidence="12" id="KW-1185">Reference proteome</keyword>
<dbReference type="InParanoid" id="Q5BBB8"/>
<dbReference type="EMBL" id="BN001307">
    <property type="protein sequence ID" value="CBF86296.1"/>
    <property type="molecule type" value="Genomic_DNA"/>
</dbReference>
<evidence type="ECO:0000256" key="1">
    <source>
        <dbReference type="ARBA" id="ARBA00004906"/>
    </source>
</evidence>
<evidence type="ECO:0000256" key="7">
    <source>
        <dbReference type="ARBA" id="ARBA00022833"/>
    </source>
</evidence>
<evidence type="ECO:0000259" key="10">
    <source>
        <dbReference type="PROSITE" id="PS51873"/>
    </source>
</evidence>
<evidence type="ECO:0000313" key="11">
    <source>
        <dbReference type="EMBL" id="CBF86296.1"/>
    </source>
</evidence>
<dbReference type="InterPro" id="IPR044066">
    <property type="entry name" value="TRIAD_supradom"/>
</dbReference>
<dbReference type="CDD" id="cd20339">
    <property type="entry name" value="BRcat_RBR_RNF216"/>
    <property type="match status" value="1"/>
</dbReference>
<evidence type="ECO:0000256" key="9">
    <source>
        <dbReference type="SAM" id="MobiDB-lite"/>
    </source>
</evidence>
<keyword evidence="8" id="KW-0175">Coiled coil</keyword>
<proteinExistence type="predicted"/>
<dbReference type="GO" id="GO:0016740">
    <property type="term" value="F:transferase activity"/>
    <property type="evidence" value="ECO:0007669"/>
    <property type="project" value="UniProtKB-KW"/>
</dbReference>
<dbReference type="HOGENOM" id="CLU_009961_3_1_1"/>
<keyword evidence="6" id="KW-0833">Ubl conjugation pathway</keyword>
<dbReference type="RefSeq" id="XP_659766.1">
    <property type="nucleotide sequence ID" value="XM_654674.1"/>
</dbReference>
<keyword evidence="4" id="KW-0677">Repeat</keyword>
<dbReference type="CDD" id="cd20353">
    <property type="entry name" value="Rcat_RBR_RNF216"/>
    <property type="match status" value="1"/>
</dbReference>
<dbReference type="InterPro" id="IPR047545">
    <property type="entry name" value="BRcat_RBR_RNF216"/>
</dbReference>
<keyword evidence="7" id="KW-0862">Zinc</keyword>
<dbReference type="AlphaFoldDB" id="Q5BBB8"/>
<dbReference type="VEuPathDB" id="FungiDB:AN2162"/>
<feature type="coiled-coil region" evidence="8">
    <location>
        <begin position="261"/>
        <end position="299"/>
    </location>
</feature>
<dbReference type="InterPro" id="IPR047546">
    <property type="entry name" value="Rcat_RBR_RNF216"/>
</dbReference>
<evidence type="ECO:0000313" key="12">
    <source>
        <dbReference type="Proteomes" id="UP000000560"/>
    </source>
</evidence>